<dbReference type="SUPFAM" id="SSF160996">
    <property type="entry name" value="HI0933 insert domain-like"/>
    <property type="match status" value="1"/>
</dbReference>
<protein>
    <recommendedName>
        <fullName evidence="8">Flavoprotein, HI0933 family</fullName>
    </recommendedName>
</protein>
<dbReference type="PRINTS" id="PR00411">
    <property type="entry name" value="PNDRDTASEI"/>
</dbReference>
<dbReference type="Pfam" id="PF22780">
    <property type="entry name" value="HI0933_like_1st"/>
    <property type="match status" value="1"/>
</dbReference>
<dbReference type="InterPro" id="IPR023166">
    <property type="entry name" value="BaiN-like_dom_sf"/>
</dbReference>
<comment type="cofactor">
    <cofactor evidence="1">
        <name>FAD</name>
        <dbReference type="ChEBI" id="CHEBI:57692"/>
    </cofactor>
</comment>
<dbReference type="InterPro" id="IPR057661">
    <property type="entry name" value="RsdA/BaiN/AoA(So)_Rossmann"/>
</dbReference>
<evidence type="ECO:0000256" key="2">
    <source>
        <dbReference type="ARBA" id="ARBA00022630"/>
    </source>
</evidence>
<dbReference type="Gene3D" id="2.40.30.10">
    <property type="entry name" value="Translation factors"/>
    <property type="match status" value="1"/>
</dbReference>
<dbReference type="SUPFAM" id="SSF51905">
    <property type="entry name" value="FAD/NAD(P)-binding domain"/>
    <property type="match status" value="1"/>
</dbReference>
<evidence type="ECO:0008006" key="8">
    <source>
        <dbReference type="Google" id="ProtNLM"/>
    </source>
</evidence>
<dbReference type="EMBL" id="FOLE01000009">
    <property type="protein sequence ID" value="SFC76971.1"/>
    <property type="molecule type" value="Genomic_DNA"/>
</dbReference>
<dbReference type="PANTHER" id="PTHR42887:SF2">
    <property type="entry name" value="OS12G0638800 PROTEIN"/>
    <property type="match status" value="1"/>
</dbReference>
<dbReference type="OrthoDB" id="9773233at2"/>
<name>A0A1I1LV58_9BACT</name>
<dbReference type="PRINTS" id="PR00368">
    <property type="entry name" value="FADPNR"/>
</dbReference>
<dbReference type="InterPro" id="IPR036188">
    <property type="entry name" value="FAD/NAD-bd_sf"/>
</dbReference>
<keyword evidence="7" id="KW-1185">Reference proteome</keyword>
<feature type="domain" description="RsdA/BaiN/AoA(So)-like insert" evidence="5">
    <location>
        <begin position="190"/>
        <end position="351"/>
    </location>
</feature>
<evidence type="ECO:0000259" key="4">
    <source>
        <dbReference type="Pfam" id="PF03486"/>
    </source>
</evidence>
<evidence type="ECO:0000259" key="5">
    <source>
        <dbReference type="Pfam" id="PF22780"/>
    </source>
</evidence>
<proteinExistence type="predicted"/>
<evidence type="ECO:0000256" key="3">
    <source>
        <dbReference type="ARBA" id="ARBA00022827"/>
    </source>
</evidence>
<dbReference type="Gene3D" id="3.50.50.60">
    <property type="entry name" value="FAD/NAD(P)-binding domain"/>
    <property type="match status" value="1"/>
</dbReference>
<dbReference type="PANTHER" id="PTHR42887">
    <property type="entry name" value="OS12G0638800 PROTEIN"/>
    <property type="match status" value="1"/>
</dbReference>
<dbReference type="NCBIfam" id="TIGR00275">
    <property type="entry name" value="aminoacetone oxidase family FAD-binding enzyme"/>
    <property type="match status" value="1"/>
</dbReference>
<evidence type="ECO:0000256" key="1">
    <source>
        <dbReference type="ARBA" id="ARBA00001974"/>
    </source>
</evidence>
<gene>
    <name evidence="6" type="ORF">SAMN05421780_109148</name>
</gene>
<evidence type="ECO:0000313" key="6">
    <source>
        <dbReference type="EMBL" id="SFC76971.1"/>
    </source>
</evidence>
<dbReference type="InterPro" id="IPR004792">
    <property type="entry name" value="BaiN-like"/>
</dbReference>
<dbReference type="AlphaFoldDB" id="A0A1I1LV58"/>
<evidence type="ECO:0000313" key="7">
    <source>
        <dbReference type="Proteomes" id="UP000199514"/>
    </source>
</evidence>
<dbReference type="RefSeq" id="WP_091514765.1">
    <property type="nucleotide sequence ID" value="NZ_FOLE01000009.1"/>
</dbReference>
<dbReference type="Gene3D" id="1.10.8.260">
    <property type="entry name" value="HI0933 insert domain-like"/>
    <property type="match status" value="1"/>
</dbReference>
<dbReference type="Proteomes" id="UP000199514">
    <property type="component" value="Unassembled WGS sequence"/>
</dbReference>
<keyword evidence="2" id="KW-0285">Flavoprotein</keyword>
<keyword evidence="3" id="KW-0274">FAD</keyword>
<dbReference type="InterPro" id="IPR055178">
    <property type="entry name" value="RsdA/BaiN/AoA(So)-like_dom"/>
</dbReference>
<feature type="domain" description="RsdA/BaiN/AoA(So)-like Rossmann fold-like" evidence="4">
    <location>
        <begin position="6"/>
        <end position="404"/>
    </location>
</feature>
<reference evidence="6 7" key="1">
    <citation type="submission" date="2016-10" db="EMBL/GenBank/DDBJ databases">
        <authorList>
            <person name="de Groot N.N."/>
        </authorList>
    </citation>
    <scope>NUCLEOTIDE SEQUENCE [LARGE SCALE GENOMIC DNA]</scope>
    <source>
        <strain evidence="6 7">DSM 6793</strain>
    </source>
</reference>
<dbReference type="Pfam" id="PF03486">
    <property type="entry name" value="HI0933_like"/>
    <property type="match status" value="1"/>
</dbReference>
<sequence length="411" mass="45367">MSNSKTVIVIGAGAAGFFAAIRCATVSPDCQVIILEKTTKVLSKVKVSGGGRCNVTHACFDIKKLLSFYPRGGKFLRPVFKNFSPTQTVEWFEQRGVPLKTEADNRIFPVSDSSQSIIDCLEEEAKHLGVQVRLQSAVIDIQKTENQDFIIQTPTQQYICQKVILAAGGHPQPQHYQIAAALGHQIVEPVPSLFTFNTPNSPFLELAGVSTPESKVKISGVDMEQTQPLLITHWGFSGPAVLKLSAWAARELAERNYRFDFQIHWLPKYNQEQLLQILQTKKQDSPQQQVSSHSVEGLPLRLWKSLCAQAGIEAAQRWVDLPKKNLNKLLDLLTRTVLQAEGKTTFKEEFVTAGGISAEDIDWNTMESRVCKGLYFAGEIIDIDGVTGGFNFQAAWATGFVAGTNAAQMLS</sequence>
<accession>A0A1I1LV58</accession>
<organism evidence="6 7">
    <name type="scientific">Flexibacter flexilis DSM 6793</name>
    <dbReference type="NCBI Taxonomy" id="927664"/>
    <lineage>
        <taxon>Bacteria</taxon>
        <taxon>Pseudomonadati</taxon>
        <taxon>Bacteroidota</taxon>
        <taxon>Cytophagia</taxon>
        <taxon>Cytophagales</taxon>
        <taxon>Flexibacteraceae</taxon>
        <taxon>Flexibacter</taxon>
    </lineage>
</organism>